<gene>
    <name evidence="1" type="ORF">TL16_g06033</name>
</gene>
<dbReference type="SUPFAM" id="SSF49899">
    <property type="entry name" value="Concanavalin A-like lectins/glucanases"/>
    <property type="match status" value="1"/>
</dbReference>
<dbReference type="InterPro" id="IPR013320">
    <property type="entry name" value="ConA-like_dom_sf"/>
</dbReference>
<dbReference type="GO" id="GO:0009251">
    <property type="term" value="P:glucan catabolic process"/>
    <property type="evidence" value="ECO:0007669"/>
    <property type="project" value="TreeGrafter"/>
</dbReference>
<dbReference type="Pfam" id="PF26113">
    <property type="entry name" value="GH16_XgeA"/>
    <property type="match status" value="1"/>
</dbReference>
<accession>A0A9W7AP26</accession>
<dbReference type="EMBL" id="BLQM01000180">
    <property type="protein sequence ID" value="GMH72892.1"/>
    <property type="molecule type" value="Genomic_DNA"/>
</dbReference>
<dbReference type="AlphaFoldDB" id="A0A9W7AP26"/>
<evidence type="ECO:0008006" key="3">
    <source>
        <dbReference type="Google" id="ProtNLM"/>
    </source>
</evidence>
<protein>
    <recommendedName>
        <fullName evidence="3">GH16 domain-containing protein</fullName>
    </recommendedName>
</protein>
<comment type="caution">
    <text evidence="1">The sequence shown here is derived from an EMBL/GenBank/DDBJ whole genome shotgun (WGS) entry which is preliminary data.</text>
</comment>
<dbReference type="Proteomes" id="UP001162640">
    <property type="component" value="Unassembled WGS sequence"/>
</dbReference>
<dbReference type="InterPro" id="IPR050546">
    <property type="entry name" value="Glycosyl_Hydrlase_16"/>
</dbReference>
<dbReference type="PANTHER" id="PTHR10963:SF24">
    <property type="entry name" value="GLYCOSIDASE C21B10.07-RELATED"/>
    <property type="match status" value="1"/>
</dbReference>
<evidence type="ECO:0000313" key="1">
    <source>
        <dbReference type="EMBL" id="GMH72892.1"/>
    </source>
</evidence>
<name>A0A9W7AP26_9STRA</name>
<proteinExistence type="predicted"/>
<dbReference type="Gene3D" id="2.60.120.200">
    <property type="match status" value="1"/>
</dbReference>
<dbReference type="PANTHER" id="PTHR10963">
    <property type="entry name" value="GLYCOSYL HYDROLASE-RELATED"/>
    <property type="match status" value="1"/>
</dbReference>
<organism evidence="1 2">
    <name type="scientific">Triparma laevis f. inornata</name>
    <dbReference type="NCBI Taxonomy" id="1714386"/>
    <lineage>
        <taxon>Eukaryota</taxon>
        <taxon>Sar</taxon>
        <taxon>Stramenopiles</taxon>
        <taxon>Ochrophyta</taxon>
        <taxon>Bolidophyceae</taxon>
        <taxon>Parmales</taxon>
        <taxon>Triparmaceae</taxon>
        <taxon>Triparma</taxon>
    </lineage>
</organism>
<sequence>MLDDYEFYIGKDSAGSGGYVTYVSKSDGFDLNIIGTSPSGSLYLGSSLLNSSRTSIRLEGRTRYSNGLFLLKLEHAPTGCGVWPAWWLTDEGNWPEDGEIDIFESVNKQSKAKTALHTTEGCEMKDAPRGEFTGEWDTAVGIPDKKTGVPKETGKLATNCYVYDPDQWLNQGCVVESDTEGTIGTGFNDAGGGMYALEWDPGYGRIRTWAWKEEDIPTEVLDSYNGGEDVNTDDWGLPYGHFPIGEDSDCEASHFRNMRVVFNMAFCGTVAGNRWVLRSGAKRRCVQLCN</sequence>
<evidence type="ECO:0000313" key="2">
    <source>
        <dbReference type="Proteomes" id="UP001162640"/>
    </source>
</evidence>
<reference evidence="2" key="1">
    <citation type="journal article" date="2023" name="Commun. Biol.">
        <title>Genome analysis of Parmales, the sister group of diatoms, reveals the evolutionary specialization of diatoms from phago-mixotrophs to photoautotrophs.</title>
        <authorList>
            <person name="Ban H."/>
            <person name="Sato S."/>
            <person name="Yoshikawa S."/>
            <person name="Yamada K."/>
            <person name="Nakamura Y."/>
            <person name="Ichinomiya M."/>
            <person name="Sato N."/>
            <person name="Blanc-Mathieu R."/>
            <person name="Endo H."/>
            <person name="Kuwata A."/>
            <person name="Ogata H."/>
        </authorList>
    </citation>
    <scope>NUCLEOTIDE SEQUENCE [LARGE SCALE GENOMIC DNA]</scope>
</reference>